<dbReference type="Pfam" id="PF04397">
    <property type="entry name" value="LytTR"/>
    <property type="match status" value="1"/>
</dbReference>
<dbReference type="GO" id="GO:0003677">
    <property type="term" value="F:DNA binding"/>
    <property type="evidence" value="ECO:0007669"/>
    <property type="project" value="UniProtKB-KW"/>
</dbReference>
<dbReference type="PROSITE" id="PS50110">
    <property type="entry name" value="RESPONSE_REGULATORY"/>
    <property type="match status" value="1"/>
</dbReference>
<dbReference type="RefSeq" id="WP_095133440.1">
    <property type="nucleotide sequence ID" value="NZ_NIBG01000007.1"/>
</dbReference>
<dbReference type="PANTHER" id="PTHR37299:SF1">
    <property type="entry name" value="STAGE 0 SPORULATION PROTEIN A HOMOLOG"/>
    <property type="match status" value="1"/>
</dbReference>
<dbReference type="AlphaFoldDB" id="A0A267MIT8"/>
<proteinExistence type="predicted"/>
<dbReference type="PROSITE" id="PS50930">
    <property type="entry name" value="HTH_LYTTR"/>
    <property type="match status" value="1"/>
</dbReference>
<evidence type="ECO:0000313" key="7">
    <source>
        <dbReference type="Proteomes" id="UP000216024"/>
    </source>
</evidence>
<name>A0A267MIT8_9FIRM</name>
<dbReference type="CDD" id="cd17532">
    <property type="entry name" value="REC_LytTR_AlgR-like"/>
    <property type="match status" value="1"/>
</dbReference>
<evidence type="ECO:0000256" key="1">
    <source>
        <dbReference type="ARBA" id="ARBA00018672"/>
    </source>
</evidence>
<feature type="domain" description="HTH LytTR-type" evidence="5">
    <location>
        <begin position="131"/>
        <end position="236"/>
    </location>
</feature>
<dbReference type="Gene3D" id="3.40.50.2300">
    <property type="match status" value="1"/>
</dbReference>
<dbReference type="Gene3D" id="2.40.50.40">
    <property type="match status" value="1"/>
</dbReference>
<dbReference type="InterPro" id="IPR007492">
    <property type="entry name" value="LytTR_DNA-bd_dom"/>
</dbReference>
<protein>
    <recommendedName>
        <fullName evidence="1">Stage 0 sporulation protein A homolog</fullName>
    </recommendedName>
</protein>
<dbReference type="SMART" id="SM00850">
    <property type="entry name" value="LytTR"/>
    <property type="match status" value="1"/>
</dbReference>
<comment type="function">
    <text evidence="2">May play the central regulatory role in sporulation. It may be an element of the effector pathway responsible for the activation of sporulation genes in response to nutritional stress. Spo0A may act in concert with spo0H (a sigma factor) to control the expression of some genes that are critical to the sporulation process.</text>
</comment>
<dbReference type="EMBL" id="NIBG01000007">
    <property type="protein sequence ID" value="PAB59504.1"/>
    <property type="molecule type" value="Genomic_DNA"/>
</dbReference>
<dbReference type="InterPro" id="IPR001789">
    <property type="entry name" value="Sig_transdc_resp-reg_receiver"/>
</dbReference>
<dbReference type="Pfam" id="PF00072">
    <property type="entry name" value="Response_reg"/>
    <property type="match status" value="1"/>
</dbReference>
<evidence type="ECO:0000259" key="5">
    <source>
        <dbReference type="PROSITE" id="PS50930"/>
    </source>
</evidence>
<dbReference type="Proteomes" id="UP000216024">
    <property type="component" value="Unassembled WGS sequence"/>
</dbReference>
<accession>A0A267MIT8</accession>
<evidence type="ECO:0000256" key="2">
    <source>
        <dbReference type="ARBA" id="ARBA00024867"/>
    </source>
</evidence>
<dbReference type="Gene3D" id="2.20.25.10">
    <property type="match status" value="1"/>
</dbReference>
<gene>
    <name evidence="6" type="ORF">CCE28_09825</name>
</gene>
<dbReference type="OrthoDB" id="9809318at2"/>
<feature type="modified residue" description="4-aspartylphosphate" evidence="3">
    <location>
        <position position="53"/>
    </location>
</feature>
<evidence type="ECO:0000313" key="6">
    <source>
        <dbReference type="EMBL" id="PAB59504.1"/>
    </source>
</evidence>
<dbReference type="InterPro" id="IPR046947">
    <property type="entry name" value="LytR-like"/>
</dbReference>
<dbReference type="PANTHER" id="PTHR37299">
    <property type="entry name" value="TRANSCRIPTIONAL REGULATOR-RELATED"/>
    <property type="match status" value="1"/>
</dbReference>
<dbReference type="SUPFAM" id="SSF52172">
    <property type="entry name" value="CheY-like"/>
    <property type="match status" value="1"/>
</dbReference>
<dbReference type="InterPro" id="IPR011006">
    <property type="entry name" value="CheY-like_superfamily"/>
</dbReference>
<keyword evidence="3" id="KW-0597">Phosphoprotein</keyword>
<dbReference type="SMART" id="SM00448">
    <property type="entry name" value="REC"/>
    <property type="match status" value="1"/>
</dbReference>
<organism evidence="6 7">
    <name type="scientific">Anaeromicrobium sediminis</name>
    <dbReference type="NCBI Taxonomy" id="1478221"/>
    <lineage>
        <taxon>Bacteria</taxon>
        <taxon>Bacillati</taxon>
        <taxon>Bacillota</taxon>
        <taxon>Clostridia</taxon>
        <taxon>Peptostreptococcales</taxon>
        <taxon>Thermotaleaceae</taxon>
        <taxon>Anaeromicrobium</taxon>
    </lineage>
</organism>
<comment type="caution">
    <text evidence="6">The sequence shown here is derived from an EMBL/GenBank/DDBJ whole genome shotgun (WGS) entry which is preliminary data.</text>
</comment>
<keyword evidence="7" id="KW-1185">Reference proteome</keyword>
<sequence length="236" mass="27855">MRGIIVEDEYPAREELKYFIDKYSSIDIIEEFESSVKALEFIEKKEVDIIFLDINMPNLNGMSFAKIINKFQKKPKIVFITAYKDYAIDAFEVGAFDYILKPYSEERIIHTLKKLERTNGTVKKANKCCKIVLNKGEKLVAVNPEDIYYCEASERETKVYTKDNVYMAKDKISTFIGKLPKENFFRSHRSYIINLDKIEEIIPWFNNTYNVRLQHMNVDIPVSRNNMKNFKRILNL</sequence>
<feature type="domain" description="Response regulatory" evidence="4">
    <location>
        <begin position="2"/>
        <end position="116"/>
    </location>
</feature>
<keyword evidence="6" id="KW-0238">DNA-binding</keyword>
<reference evidence="6 7" key="1">
    <citation type="submission" date="2017-06" db="EMBL/GenBank/DDBJ databases">
        <title>Draft genome sequence of anaerobic fermentative bacterium Anaeromicrobium sediminis DY2726D isolated from West Pacific Ocean sediments.</title>
        <authorList>
            <person name="Zeng X."/>
        </authorList>
    </citation>
    <scope>NUCLEOTIDE SEQUENCE [LARGE SCALE GENOMIC DNA]</scope>
    <source>
        <strain evidence="6 7">DY2726D</strain>
    </source>
</reference>
<evidence type="ECO:0000256" key="3">
    <source>
        <dbReference type="PROSITE-ProRule" id="PRU00169"/>
    </source>
</evidence>
<evidence type="ECO:0000259" key="4">
    <source>
        <dbReference type="PROSITE" id="PS50110"/>
    </source>
</evidence>
<dbReference type="GO" id="GO:0000156">
    <property type="term" value="F:phosphorelay response regulator activity"/>
    <property type="evidence" value="ECO:0007669"/>
    <property type="project" value="InterPro"/>
</dbReference>